<reference evidence="3 4" key="1">
    <citation type="journal article" date="2023" name="Life. Sci Alliance">
        <title>Evolutionary insights into 3D genome organization and epigenetic landscape of Vigna mungo.</title>
        <authorList>
            <person name="Junaid A."/>
            <person name="Singh B."/>
            <person name="Bhatia S."/>
        </authorList>
    </citation>
    <scope>NUCLEOTIDE SEQUENCE [LARGE SCALE GENOMIC DNA]</scope>
    <source>
        <strain evidence="3">Urdbean</strain>
    </source>
</reference>
<dbReference type="GO" id="GO:0009451">
    <property type="term" value="P:RNA modification"/>
    <property type="evidence" value="ECO:0007669"/>
    <property type="project" value="InterPro"/>
</dbReference>
<feature type="repeat" description="PPR" evidence="2">
    <location>
        <begin position="410"/>
        <end position="444"/>
    </location>
</feature>
<dbReference type="PANTHER" id="PTHR47926">
    <property type="entry name" value="PENTATRICOPEPTIDE REPEAT-CONTAINING PROTEIN"/>
    <property type="match status" value="1"/>
</dbReference>
<gene>
    <name evidence="3" type="ORF">V8G54_036403</name>
</gene>
<dbReference type="InterPro" id="IPR046960">
    <property type="entry name" value="PPR_At4g14850-like_plant"/>
</dbReference>
<keyword evidence="4" id="KW-1185">Reference proteome</keyword>
<dbReference type="Pfam" id="PF13812">
    <property type="entry name" value="PPR_3"/>
    <property type="match status" value="1"/>
</dbReference>
<dbReference type="FunFam" id="1.25.40.10:FF:001093">
    <property type="entry name" value="Pentatricopeptide repeat-containing protein At2g34400"/>
    <property type="match status" value="1"/>
</dbReference>
<feature type="repeat" description="PPR" evidence="2">
    <location>
        <begin position="483"/>
        <end position="513"/>
    </location>
</feature>
<dbReference type="Pfam" id="PF01535">
    <property type="entry name" value="PPR"/>
    <property type="match status" value="2"/>
</dbReference>
<evidence type="ECO:0000256" key="2">
    <source>
        <dbReference type="PROSITE-ProRule" id="PRU00708"/>
    </source>
</evidence>
<accession>A0AAQ3MH42</accession>
<dbReference type="PANTHER" id="PTHR47926:SF543">
    <property type="entry name" value="(WILD MALAYSIAN BANANA) HYPOTHETICAL PROTEIN"/>
    <property type="match status" value="1"/>
</dbReference>
<dbReference type="Proteomes" id="UP001374535">
    <property type="component" value="Chromosome 11"/>
</dbReference>
<dbReference type="FunFam" id="1.25.40.10:FF:000427">
    <property type="entry name" value="Pentatricopeptide repeat-containing protein chloroplastic"/>
    <property type="match status" value="1"/>
</dbReference>
<dbReference type="InterPro" id="IPR011990">
    <property type="entry name" value="TPR-like_helical_dom_sf"/>
</dbReference>
<feature type="repeat" description="PPR" evidence="2">
    <location>
        <begin position="280"/>
        <end position="314"/>
    </location>
</feature>
<organism evidence="3 4">
    <name type="scientific">Vigna mungo</name>
    <name type="common">Black gram</name>
    <name type="synonym">Phaseolus mungo</name>
    <dbReference type="NCBI Taxonomy" id="3915"/>
    <lineage>
        <taxon>Eukaryota</taxon>
        <taxon>Viridiplantae</taxon>
        <taxon>Streptophyta</taxon>
        <taxon>Embryophyta</taxon>
        <taxon>Tracheophyta</taxon>
        <taxon>Spermatophyta</taxon>
        <taxon>Magnoliopsida</taxon>
        <taxon>eudicotyledons</taxon>
        <taxon>Gunneridae</taxon>
        <taxon>Pentapetalae</taxon>
        <taxon>rosids</taxon>
        <taxon>fabids</taxon>
        <taxon>Fabales</taxon>
        <taxon>Fabaceae</taxon>
        <taxon>Papilionoideae</taxon>
        <taxon>50 kb inversion clade</taxon>
        <taxon>NPAAA clade</taxon>
        <taxon>indigoferoid/millettioid clade</taxon>
        <taxon>Phaseoleae</taxon>
        <taxon>Vigna</taxon>
    </lineage>
</organism>
<dbReference type="Pfam" id="PF13041">
    <property type="entry name" value="PPR_2"/>
    <property type="match status" value="2"/>
</dbReference>
<feature type="repeat" description="PPR" evidence="2">
    <location>
        <begin position="379"/>
        <end position="409"/>
    </location>
</feature>
<dbReference type="InterPro" id="IPR046848">
    <property type="entry name" value="E_motif"/>
</dbReference>
<dbReference type="GO" id="GO:0003723">
    <property type="term" value="F:RNA binding"/>
    <property type="evidence" value="ECO:0007669"/>
    <property type="project" value="InterPro"/>
</dbReference>
<dbReference type="Gene3D" id="1.25.40.10">
    <property type="entry name" value="Tetratricopeptide repeat domain"/>
    <property type="match status" value="4"/>
</dbReference>
<proteinExistence type="predicted"/>
<dbReference type="Pfam" id="PF20431">
    <property type="entry name" value="E_motif"/>
    <property type="match status" value="1"/>
</dbReference>
<evidence type="ECO:0008006" key="5">
    <source>
        <dbReference type="Google" id="ProtNLM"/>
    </source>
</evidence>
<dbReference type="InterPro" id="IPR002885">
    <property type="entry name" value="PPR_rpt"/>
</dbReference>
<dbReference type="CDD" id="cd09272">
    <property type="entry name" value="RNase_HI_RT_Ty1"/>
    <property type="match status" value="1"/>
</dbReference>
<evidence type="ECO:0000256" key="1">
    <source>
        <dbReference type="ARBA" id="ARBA00022737"/>
    </source>
</evidence>
<dbReference type="FunFam" id="1.25.40.10:FF:000227">
    <property type="entry name" value="Pentatricopeptide repeat-containing protein At3g13880"/>
    <property type="match status" value="1"/>
</dbReference>
<name>A0AAQ3MH42_VIGMU</name>
<keyword evidence="1" id="KW-0677">Repeat</keyword>
<sequence>MRRCKEKVVEVHVEALSNSLLCNTVGLTRPAAYRMLAAFENPGVGGNVGKCYKTAESLVLLAKQCRSTKAVQQVHTQMVVNSIHNHHNHLLSKAIQVKNFTYASLIFSHMAPHPNDYAFNIMIRALTTTWHNYPLALTLFYRMKSLSITPNNFTFPFFFLSCANLAEISHARVAHSLLFKLGLHSDPHSAHSLITAYARCGRHECARKVFDEIPQRDLVSWNSMIAGEAVELFGEMGRRDGFEPDEMSLVSVLGACGELGDLELGRWVEGFVVEHGMALNSFLGSALISMYAKCGDLGSARRIFDSMATRDVITWNAVISGWNGMADEAISLFHAMKDDSVKANKITLTAVLSACATIGALDLGKQIDEYASQRGFQHDIFVATALIDMYAKCGSLESAQRVFKEMPQKNEVSWNAMISALASHGKAKEALSLFQRMSDEGGGARPNDITFVGLLSACVHAGLVAEGHRLFDMMSTLFRLVPKIEHYSCMVDLLARAGHLYEAWDLIEEMPEKPDKVTLGALLGACRRNKNVDIGERVMRMILEVDPSNSGNYIISSKIYANLNMWEDSARMRLLMREKGITKTPGCSWIEIENQLYEFHAGDGLCLDYIDISNIIYLLYEELKREGAKFCFTGSLPELGKLGQVVTKLHIDHLKRMTFGHLYQLECLSIGISAPSFDTLKKFFTFLIWGNMKTDFSSEEQDSALCIDQANIWISGIQQLIFLLRKQQVSHGYKGYRQLDIKTRKPFISWDVKFHKHVFPFQENTVSIAPDIFNLVTPILNPHDLNDDTFSLDHNISVPTSDPSGDSNLTSPSLIPAFSSDSIVPFTGQLDFLLLLPTFHIITKAIEDVLAAMDLNNTWSISHLPIGKKFISSKWLFKLKLHSDGTIAKHKARLVARGDIHVDVDWGSCMDIRRSTTGFYIFLGNVLVSWKVKRLKTVNFHISIPHAVIYCDNKATIQIATNPYHHECIKHLGIDLHFIREHLEKGTIKLDHIQKHHQLADF</sequence>
<feature type="repeat" description="PPR" evidence="2">
    <location>
        <begin position="186"/>
        <end position="220"/>
    </location>
</feature>
<dbReference type="PROSITE" id="PS51375">
    <property type="entry name" value="PPR"/>
    <property type="match status" value="5"/>
</dbReference>
<dbReference type="AlphaFoldDB" id="A0AAQ3MH42"/>
<dbReference type="EMBL" id="CP144690">
    <property type="protein sequence ID" value="WVY90889.1"/>
    <property type="molecule type" value="Genomic_DNA"/>
</dbReference>
<evidence type="ECO:0000313" key="4">
    <source>
        <dbReference type="Proteomes" id="UP001374535"/>
    </source>
</evidence>
<dbReference type="NCBIfam" id="TIGR00756">
    <property type="entry name" value="PPR"/>
    <property type="match status" value="1"/>
</dbReference>
<evidence type="ECO:0000313" key="3">
    <source>
        <dbReference type="EMBL" id="WVY90889.1"/>
    </source>
</evidence>
<protein>
    <recommendedName>
        <fullName evidence="5">Pentatricopeptide repeat-containing protein</fullName>
    </recommendedName>
</protein>